<organism evidence="2 3">
    <name type="scientific">Nepenthes gracilis</name>
    <name type="common">Slender pitcher plant</name>
    <dbReference type="NCBI Taxonomy" id="150966"/>
    <lineage>
        <taxon>Eukaryota</taxon>
        <taxon>Viridiplantae</taxon>
        <taxon>Streptophyta</taxon>
        <taxon>Embryophyta</taxon>
        <taxon>Tracheophyta</taxon>
        <taxon>Spermatophyta</taxon>
        <taxon>Magnoliopsida</taxon>
        <taxon>eudicotyledons</taxon>
        <taxon>Gunneridae</taxon>
        <taxon>Pentapetalae</taxon>
        <taxon>Caryophyllales</taxon>
        <taxon>Nepenthaceae</taxon>
        <taxon>Nepenthes</taxon>
    </lineage>
</organism>
<evidence type="ECO:0000313" key="2">
    <source>
        <dbReference type="EMBL" id="GMH07875.1"/>
    </source>
</evidence>
<keyword evidence="3" id="KW-1185">Reference proteome</keyword>
<name>A0AAD3XKM0_NEPGR</name>
<feature type="compositionally biased region" description="Polar residues" evidence="1">
    <location>
        <begin position="50"/>
        <end position="59"/>
    </location>
</feature>
<dbReference type="AlphaFoldDB" id="A0AAD3XKM0"/>
<evidence type="ECO:0000256" key="1">
    <source>
        <dbReference type="SAM" id="MobiDB-lite"/>
    </source>
</evidence>
<evidence type="ECO:0000313" key="3">
    <source>
        <dbReference type="Proteomes" id="UP001279734"/>
    </source>
</evidence>
<accession>A0AAD3XKM0</accession>
<reference evidence="2" key="1">
    <citation type="submission" date="2023-05" db="EMBL/GenBank/DDBJ databases">
        <title>Nepenthes gracilis genome sequencing.</title>
        <authorList>
            <person name="Fukushima K."/>
        </authorList>
    </citation>
    <scope>NUCLEOTIDE SEQUENCE</scope>
    <source>
        <strain evidence="2">SING2019-196</strain>
    </source>
</reference>
<dbReference type="Proteomes" id="UP001279734">
    <property type="component" value="Unassembled WGS sequence"/>
</dbReference>
<sequence>MPLSLFGSNSSRPLLHLVPGRLVVKAPVIKFVFVLSTSPFLAITARSIPSPTRSMSPGTQMARLHRPPNEATIV</sequence>
<gene>
    <name evidence="2" type="ORF">Nepgr_009715</name>
</gene>
<dbReference type="EMBL" id="BSYO01000007">
    <property type="protein sequence ID" value="GMH07875.1"/>
    <property type="molecule type" value="Genomic_DNA"/>
</dbReference>
<feature type="region of interest" description="Disordered" evidence="1">
    <location>
        <begin position="50"/>
        <end position="74"/>
    </location>
</feature>
<protein>
    <submittedName>
        <fullName evidence="2">Uncharacterized protein</fullName>
    </submittedName>
</protein>
<proteinExistence type="predicted"/>
<comment type="caution">
    <text evidence="2">The sequence shown here is derived from an EMBL/GenBank/DDBJ whole genome shotgun (WGS) entry which is preliminary data.</text>
</comment>